<feature type="transmembrane region" description="Helical" evidence="1">
    <location>
        <begin position="27"/>
        <end position="47"/>
    </location>
</feature>
<keyword evidence="1" id="KW-1133">Transmembrane helix</keyword>
<keyword evidence="1" id="KW-0812">Transmembrane</keyword>
<dbReference type="Proteomes" id="UP000195514">
    <property type="component" value="Chromosome I"/>
</dbReference>
<feature type="transmembrane region" description="Helical" evidence="1">
    <location>
        <begin position="53"/>
        <end position="71"/>
    </location>
</feature>
<feature type="transmembrane region" description="Helical" evidence="1">
    <location>
        <begin position="6"/>
        <end position="22"/>
    </location>
</feature>
<dbReference type="AlphaFoldDB" id="A0A1Y6K1A0"/>
<evidence type="ECO:0000313" key="2">
    <source>
        <dbReference type="EMBL" id="SMX53411.1"/>
    </source>
</evidence>
<feature type="transmembrane region" description="Helical" evidence="1">
    <location>
        <begin position="143"/>
        <end position="161"/>
    </location>
</feature>
<feature type="transmembrane region" description="Helical" evidence="1">
    <location>
        <begin position="111"/>
        <end position="131"/>
    </location>
</feature>
<evidence type="ECO:0000256" key="1">
    <source>
        <dbReference type="SAM" id="Phobius"/>
    </source>
</evidence>
<evidence type="ECO:0000313" key="3">
    <source>
        <dbReference type="Proteomes" id="UP000195514"/>
    </source>
</evidence>
<keyword evidence="1" id="KW-0472">Membrane</keyword>
<dbReference type="RefSeq" id="WP_157891642.1">
    <property type="nucleotide sequence ID" value="NZ_LT859958.1"/>
</dbReference>
<accession>A0A1Y6K1A0</accession>
<proteinExistence type="predicted"/>
<feature type="transmembrane region" description="Helical" evidence="1">
    <location>
        <begin position="83"/>
        <end position="105"/>
    </location>
</feature>
<keyword evidence="3" id="KW-1185">Reference proteome</keyword>
<feature type="transmembrane region" description="Helical" evidence="1">
    <location>
        <begin position="167"/>
        <end position="187"/>
    </location>
</feature>
<organism evidence="2 3">
    <name type="scientific">Candidatus Brevifilum fermentans</name>
    <dbReference type="NCBI Taxonomy" id="1986204"/>
    <lineage>
        <taxon>Bacteria</taxon>
        <taxon>Bacillati</taxon>
        <taxon>Chloroflexota</taxon>
        <taxon>Anaerolineae</taxon>
        <taxon>Anaerolineales</taxon>
        <taxon>Anaerolineaceae</taxon>
        <taxon>Candidatus Brevifilum</taxon>
    </lineage>
</organism>
<reference evidence="3" key="1">
    <citation type="submission" date="2017-05" db="EMBL/GenBank/DDBJ databases">
        <authorList>
            <person name="Kirkegaard R."/>
            <person name="Mcilroy J S."/>
        </authorList>
    </citation>
    <scope>NUCLEOTIDE SEQUENCE [LARGE SCALE GENOMIC DNA]</scope>
</reference>
<sequence length="201" mass="21642">MQSISMLALATIVVAVLIVIIFKDWRVIAVALGAQYLGAFALVALSWPVNLAIVKLITGWMASSVIAFTCLRQNREGSQPEKASSLFFRGLTGLLVIVLVFILAPPMQERIFPGVDLVIIQGGLMMMGMALMQLGLNSEPYPVIIGLFTFLSGFEVIHAALELSTLLTGLFVVVNLGLSLAGVYLMVSAEETVDGIQEEEL</sequence>
<gene>
    <name evidence="2" type="ORF">CFX1CAM_0345</name>
</gene>
<dbReference type="KEGG" id="abat:CFX1CAM_0345"/>
<protein>
    <submittedName>
        <fullName evidence="2">Uncharacterized protein</fullName>
    </submittedName>
</protein>
<dbReference type="OrthoDB" id="165690at2"/>
<dbReference type="EMBL" id="LT859958">
    <property type="protein sequence ID" value="SMX53411.1"/>
    <property type="molecule type" value="Genomic_DNA"/>
</dbReference>
<name>A0A1Y6K1A0_9CHLR</name>